<dbReference type="Proteomes" id="UP001222932">
    <property type="component" value="Unassembled WGS sequence"/>
</dbReference>
<evidence type="ECO:0000313" key="1">
    <source>
        <dbReference type="EMBL" id="GMK55707.1"/>
    </source>
</evidence>
<keyword evidence="2" id="KW-1185">Reference proteome</keyword>
<dbReference type="PANTHER" id="PTHR47381:SF3">
    <property type="entry name" value="ALPHA_BETA-HYDROLASES SUPERFAMILY PROTEIN"/>
    <property type="match status" value="1"/>
</dbReference>
<name>A0AAD3TSH8_9TREE</name>
<dbReference type="PANTHER" id="PTHR47381">
    <property type="entry name" value="ALPHA/BETA-HYDROLASES SUPERFAMILY PROTEIN"/>
    <property type="match status" value="1"/>
</dbReference>
<comment type="caution">
    <text evidence="1">The sequence shown here is derived from an EMBL/GenBank/DDBJ whole genome shotgun (WGS) entry which is preliminary data.</text>
</comment>
<dbReference type="EMBL" id="BTCM01000002">
    <property type="protein sequence ID" value="GMK55707.1"/>
    <property type="molecule type" value="Genomic_DNA"/>
</dbReference>
<sequence>MSANGAQRDARQARNLDPAHVMDFSNLHLEHAPASKTVVTIVDMDVFVYGLEEIKDSKRPIAVACLSHGWANKALHMEQMAYGVLGEARRLEQEGGRKVVRDMIAVTLDHRNHGSRRRNPNGLVFANNPLRLSQAHATLVGGVQDFQLVMDSLASYLWPRDERRIEEWMYSGVSLGGHLTWRMLRDEPRIRIGAPIVSIPPEFLAGILTRRFRVPPPEDPDNIIPSAVRGAFEYTAPPGSYANKKILSVHGAIDETIPVRLAKDEFVRIRGETDDLEVYVQDGMGHVVTPEMVARVAEWFWRWGCCAEREAKL</sequence>
<reference evidence="1" key="1">
    <citation type="journal article" date="2023" name="BMC Genomics">
        <title>Chromosome-level genome assemblies of Cutaneotrichosporon spp. (Trichosporonales, Basidiomycota) reveal imbalanced evolution between nucleotide sequences and chromosome synteny.</title>
        <authorList>
            <person name="Kobayashi Y."/>
            <person name="Kayamori A."/>
            <person name="Aoki K."/>
            <person name="Shiwa Y."/>
            <person name="Matsutani M."/>
            <person name="Fujita N."/>
            <person name="Sugita T."/>
            <person name="Iwasaki W."/>
            <person name="Tanaka N."/>
            <person name="Takashima M."/>
        </authorList>
    </citation>
    <scope>NUCLEOTIDE SEQUENCE</scope>
    <source>
        <strain evidence="1">HIS016</strain>
    </source>
</reference>
<dbReference type="Gene3D" id="3.40.50.1820">
    <property type="entry name" value="alpha/beta hydrolase"/>
    <property type="match status" value="1"/>
</dbReference>
<proteinExistence type="predicted"/>
<dbReference type="SUPFAM" id="SSF53474">
    <property type="entry name" value="alpha/beta-Hydrolases"/>
    <property type="match status" value="1"/>
</dbReference>
<accession>A0AAD3TSH8</accession>
<dbReference type="AlphaFoldDB" id="A0AAD3TSH8"/>
<organism evidence="1 2">
    <name type="scientific">Cutaneotrichosporon spelunceum</name>
    <dbReference type="NCBI Taxonomy" id="1672016"/>
    <lineage>
        <taxon>Eukaryota</taxon>
        <taxon>Fungi</taxon>
        <taxon>Dikarya</taxon>
        <taxon>Basidiomycota</taxon>
        <taxon>Agaricomycotina</taxon>
        <taxon>Tremellomycetes</taxon>
        <taxon>Trichosporonales</taxon>
        <taxon>Trichosporonaceae</taxon>
        <taxon>Cutaneotrichosporon</taxon>
    </lineage>
</organism>
<protein>
    <recommendedName>
        <fullName evidence="3">Alpha/beta-hydrolase</fullName>
    </recommendedName>
</protein>
<dbReference type="InterPro" id="IPR029058">
    <property type="entry name" value="AB_hydrolase_fold"/>
</dbReference>
<reference evidence="1" key="2">
    <citation type="submission" date="2023-06" db="EMBL/GenBank/DDBJ databases">
        <authorList>
            <person name="Kobayashi Y."/>
            <person name="Kayamori A."/>
            <person name="Aoki K."/>
            <person name="Shiwa Y."/>
            <person name="Fujita N."/>
            <person name="Sugita T."/>
            <person name="Iwasaki W."/>
            <person name="Tanaka N."/>
            <person name="Takashima M."/>
        </authorList>
    </citation>
    <scope>NUCLEOTIDE SEQUENCE</scope>
    <source>
        <strain evidence="1">HIS016</strain>
    </source>
</reference>
<gene>
    <name evidence="1" type="ORF">CspeluHIS016_0207630</name>
</gene>
<evidence type="ECO:0008006" key="3">
    <source>
        <dbReference type="Google" id="ProtNLM"/>
    </source>
</evidence>
<evidence type="ECO:0000313" key="2">
    <source>
        <dbReference type="Proteomes" id="UP001222932"/>
    </source>
</evidence>